<evidence type="ECO:0000313" key="2">
    <source>
        <dbReference type="EMBL" id="GIM78695.1"/>
    </source>
</evidence>
<dbReference type="AlphaFoldDB" id="A0A919SUP5"/>
<dbReference type="Gene3D" id="2.40.10.480">
    <property type="match status" value="1"/>
</dbReference>
<protein>
    <recommendedName>
        <fullName evidence="1">Pyrrolo-quinoline quinone repeat domain-containing protein</fullName>
    </recommendedName>
</protein>
<organism evidence="2 3">
    <name type="scientific">Actinoplanes auranticolor</name>
    <dbReference type="NCBI Taxonomy" id="47988"/>
    <lineage>
        <taxon>Bacteria</taxon>
        <taxon>Bacillati</taxon>
        <taxon>Actinomycetota</taxon>
        <taxon>Actinomycetes</taxon>
        <taxon>Micromonosporales</taxon>
        <taxon>Micromonosporaceae</taxon>
        <taxon>Actinoplanes</taxon>
    </lineage>
</organism>
<dbReference type="SUPFAM" id="SSF50998">
    <property type="entry name" value="Quinoprotein alcohol dehydrogenase-like"/>
    <property type="match status" value="1"/>
</dbReference>
<reference evidence="2" key="1">
    <citation type="submission" date="2021-03" db="EMBL/GenBank/DDBJ databases">
        <title>Whole genome shotgun sequence of Actinoplanes auranticolor NBRC 12245.</title>
        <authorList>
            <person name="Komaki H."/>
            <person name="Tamura T."/>
        </authorList>
    </citation>
    <scope>NUCLEOTIDE SEQUENCE</scope>
    <source>
        <strain evidence="2">NBRC 12245</strain>
    </source>
</reference>
<keyword evidence="3" id="KW-1185">Reference proteome</keyword>
<dbReference type="InterPro" id="IPR002372">
    <property type="entry name" value="PQQ_rpt_dom"/>
</dbReference>
<dbReference type="InterPro" id="IPR015943">
    <property type="entry name" value="WD40/YVTN_repeat-like_dom_sf"/>
</dbReference>
<evidence type="ECO:0000259" key="1">
    <source>
        <dbReference type="Pfam" id="PF13360"/>
    </source>
</evidence>
<dbReference type="Gene3D" id="2.130.10.10">
    <property type="entry name" value="YVTN repeat-like/Quinoprotein amine dehydrogenase"/>
    <property type="match status" value="1"/>
</dbReference>
<gene>
    <name evidence="2" type="ORF">Aau02nite_82100</name>
</gene>
<dbReference type="Proteomes" id="UP000681340">
    <property type="component" value="Unassembled WGS sequence"/>
</dbReference>
<comment type="caution">
    <text evidence="2">The sequence shown here is derived from an EMBL/GenBank/DDBJ whole genome shotgun (WGS) entry which is preliminary data.</text>
</comment>
<evidence type="ECO:0000313" key="3">
    <source>
        <dbReference type="Proteomes" id="UP000681340"/>
    </source>
</evidence>
<dbReference type="RefSeq" id="WP_212994014.1">
    <property type="nucleotide sequence ID" value="NZ_BAABEA010000002.1"/>
</dbReference>
<accession>A0A919SUP5</accession>
<proteinExistence type="predicted"/>
<dbReference type="PANTHER" id="PTHR34512">
    <property type="entry name" value="CELL SURFACE PROTEIN"/>
    <property type="match status" value="1"/>
</dbReference>
<dbReference type="PANTHER" id="PTHR34512:SF30">
    <property type="entry name" value="OUTER MEMBRANE PROTEIN ASSEMBLY FACTOR BAMB"/>
    <property type="match status" value="1"/>
</dbReference>
<dbReference type="Pfam" id="PF13360">
    <property type="entry name" value="PQQ_2"/>
    <property type="match status" value="1"/>
</dbReference>
<name>A0A919SUP5_9ACTN</name>
<feature type="domain" description="Pyrrolo-quinoline quinone repeat" evidence="1">
    <location>
        <begin position="149"/>
        <end position="335"/>
    </location>
</feature>
<sequence length="449" mass="48353">MAVIELGLVNADGDEPSFEPARRPLGRRDLRWLLAAIVTAASLLTVTGSARPDPQGLAQLWSIPYELGNGAYVLTADSVYVLTQPGQDRLSAYDLRTGELRWSHPGPDDSSRLSGIRAGALLLPAGRTTVMYEDPNGSTVSREFHRDTAAVDTATGRQLWRQPGELIHAVGDRALLTQWNKAGDKVTTFRTVRLRDGRTIWSRPAGDIETWTTETGPGTTAERLVTVTTKGRAEVLDLADGSVVATATFPWRRPSAPDGDFLMVTLDGRQLYLERNEGGQSTVTAYDTETLREQWRTEQAAPGGVYGCGPVVCINGSDATTGHDPATGEVRWQITGSAIGFPLQDGLMLVGDDETGARHRLIDTRTGRQLADLGTATPVWDHQLAGTQYVVAGAQGSNDVTLISRVDRRTGEVLLRGTVSAVLDFGCQSSGDVIVCESMDNRLIVTDVG</sequence>
<dbReference type="EMBL" id="BOQL01000077">
    <property type="protein sequence ID" value="GIM78695.1"/>
    <property type="molecule type" value="Genomic_DNA"/>
</dbReference>
<dbReference type="InterPro" id="IPR011047">
    <property type="entry name" value="Quinoprotein_ADH-like_sf"/>
</dbReference>